<sequence>MGKQLQELQDGIYLVKDGQMKKVQAPTTGYGKTIISWESNKPTRAVHECSEKL</sequence>
<organism evidence="1 2">
    <name type="scientific">Lysinibacillus halotolerans</name>
    <dbReference type="NCBI Taxonomy" id="1368476"/>
    <lineage>
        <taxon>Bacteria</taxon>
        <taxon>Bacillati</taxon>
        <taxon>Bacillota</taxon>
        <taxon>Bacilli</taxon>
        <taxon>Bacillales</taxon>
        <taxon>Bacillaceae</taxon>
        <taxon>Lysinibacillus</taxon>
    </lineage>
</organism>
<reference evidence="1 2" key="1">
    <citation type="journal article" date="2014" name="Int. J. Syst. Evol. Microbiol.">
        <title>Lysinibacillus halotolerans sp. nov., isolated from saline-alkaline soil.</title>
        <authorList>
            <person name="Kong D."/>
            <person name="Wang Y."/>
            <person name="Zhao B."/>
            <person name="Li Y."/>
            <person name="Song J."/>
            <person name="Zhai Y."/>
            <person name="Zhang C."/>
            <person name="Wang H."/>
            <person name="Chen X."/>
            <person name="Zhao B."/>
            <person name="Ruan Z."/>
        </authorList>
    </citation>
    <scope>NUCLEOTIDE SEQUENCE [LARGE SCALE GENOMIC DNA]</scope>
    <source>
        <strain evidence="1 2">MCCC 1A12703</strain>
    </source>
</reference>
<dbReference type="AlphaFoldDB" id="A0A3M8H7Q6"/>
<proteinExistence type="predicted"/>
<dbReference type="Proteomes" id="UP000279909">
    <property type="component" value="Unassembled WGS sequence"/>
</dbReference>
<protein>
    <submittedName>
        <fullName evidence="1">DUF3954 domain-containing protein</fullName>
    </submittedName>
</protein>
<accession>A0A3M8H7Q6</accession>
<dbReference type="OrthoDB" id="2909155at2"/>
<name>A0A3M8H7Q6_9BACI</name>
<evidence type="ECO:0000313" key="2">
    <source>
        <dbReference type="Proteomes" id="UP000279909"/>
    </source>
</evidence>
<keyword evidence="2" id="KW-1185">Reference proteome</keyword>
<dbReference type="EMBL" id="RHLQ01000028">
    <property type="protein sequence ID" value="RNC98254.1"/>
    <property type="molecule type" value="Genomic_DNA"/>
</dbReference>
<dbReference type="RefSeq" id="WP_122972475.1">
    <property type="nucleotide sequence ID" value="NZ_RHLQ01000028.1"/>
</dbReference>
<evidence type="ECO:0000313" key="1">
    <source>
        <dbReference type="EMBL" id="RNC98254.1"/>
    </source>
</evidence>
<dbReference type="InterPro" id="IPR025017">
    <property type="entry name" value="DUF3954"/>
</dbReference>
<dbReference type="Pfam" id="PF13128">
    <property type="entry name" value="DUF3954"/>
    <property type="match status" value="1"/>
</dbReference>
<comment type="caution">
    <text evidence="1">The sequence shown here is derived from an EMBL/GenBank/DDBJ whole genome shotgun (WGS) entry which is preliminary data.</text>
</comment>
<gene>
    <name evidence="1" type="ORF">EC501_11655</name>
</gene>